<dbReference type="EMBL" id="SWAU01000059">
    <property type="protein sequence ID" value="TKA97072.1"/>
    <property type="molecule type" value="Genomic_DNA"/>
</dbReference>
<dbReference type="GO" id="GO:0003700">
    <property type="term" value="F:DNA-binding transcription factor activity"/>
    <property type="evidence" value="ECO:0007669"/>
    <property type="project" value="InterPro"/>
</dbReference>
<evidence type="ECO:0000313" key="8">
    <source>
        <dbReference type="Proteomes" id="UP000306340"/>
    </source>
</evidence>
<dbReference type="Proteomes" id="UP000306340">
    <property type="component" value="Unassembled WGS sequence"/>
</dbReference>
<dbReference type="InterPro" id="IPR058163">
    <property type="entry name" value="LysR-type_TF_proteobact-type"/>
</dbReference>
<evidence type="ECO:0000256" key="3">
    <source>
        <dbReference type="ARBA" id="ARBA00023125"/>
    </source>
</evidence>
<accession>A0A4U0YWB6</accession>
<dbReference type="AlphaFoldDB" id="A0A4U0YWB6"/>
<dbReference type="Pfam" id="PF03466">
    <property type="entry name" value="LysR_substrate"/>
    <property type="match status" value="1"/>
</dbReference>
<keyword evidence="5" id="KW-0804">Transcription</keyword>
<reference evidence="7 8" key="1">
    <citation type="submission" date="2019-04" db="EMBL/GenBank/DDBJ databases">
        <title>Crypto-aerobic microbial life in anoxic (sulfidic) marine sediments.</title>
        <authorList>
            <person name="Bhattacharya S."/>
            <person name="Roy C."/>
            <person name="Mondal N."/>
            <person name="Sarkar J."/>
            <person name="Mandal S."/>
            <person name="Rameez M.J."/>
            <person name="Ghosh W."/>
        </authorList>
    </citation>
    <scope>NUCLEOTIDE SEQUENCE [LARGE SCALE GENOMIC DNA]</scope>
    <source>
        <strain evidence="7 8">SBBC</strain>
    </source>
</reference>
<dbReference type="InterPro" id="IPR036388">
    <property type="entry name" value="WH-like_DNA-bd_sf"/>
</dbReference>
<dbReference type="SUPFAM" id="SSF46785">
    <property type="entry name" value="Winged helix' DNA-binding domain"/>
    <property type="match status" value="1"/>
</dbReference>
<evidence type="ECO:0000313" key="7">
    <source>
        <dbReference type="EMBL" id="TKA97072.1"/>
    </source>
</evidence>
<dbReference type="PROSITE" id="PS50931">
    <property type="entry name" value="HTH_LYSR"/>
    <property type="match status" value="1"/>
</dbReference>
<evidence type="ECO:0000256" key="1">
    <source>
        <dbReference type="ARBA" id="ARBA00009437"/>
    </source>
</evidence>
<dbReference type="Pfam" id="PF00126">
    <property type="entry name" value="HTH_1"/>
    <property type="match status" value="1"/>
</dbReference>
<keyword evidence="4" id="KW-0010">Activator</keyword>
<keyword evidence="2" id="KW-0805">Transcription regulation</keyword>
<dbReference type="Gene3D" id="3.40.190.10">
    <property type="entry name" value="Periplasmic binding protein-like II"/>
    <property type="match status" value="2"/>
</dbReference>
<dbReference type="GO" id="GO:0006351">
    <property type="term" value="P:DNA-templated transcription"/>
    <property type="evidence" value="ECO:0007669"/>
    <property type="project" value="TreeGrafter"/>
</dbReference>
<dbReference type="PANTHER" id="PTHR30537:SF70">
    <property type="entry name" value="HTH-TYPE TRANSCRIPTIONAL ACTIVATOR AMPR"/>
    <property type="match status" value="1"/>
</dbReference>
<name>A0A4U0YWB6_9RHOB</name>
<dbReference type="Gene3D" id="1.10.10.10">
    <property type="entry name" value="Winged helix-like DNA-binding domain superfamily/Winged helix DNA-binding domain"/>
    <property type="match status" value="1"/>
</dbReference>
<dbReference type="PRINTS" id="PR00039">
    <property type="entry name" value="HTHLYSR"/>
</dbReference>
<evidence type="ECO:0000256" key="2">
    <source>
        <dbReference type="ARBA" id="ARBA00023015"/>
    </source>
</evidence>
<dbReference type="FunFam" id="1.10.10.10:FF:000038">
    <property type="entry name" value="Glycine cleavage system transcriptional activator"/>
    <property type="match status" value="1"/>
</dbReference>
<evidence type="ECO:0000256" key="5">
    <source>
        <dbReference type="ARBA" id="ARBA00023163"/>
    </source>
</evidence>
<evidence type="ECO:0000256" key="4">
    <source>
        <dbReference type="ARBA" id="ARBA00023159"/>
    </source>
</evidence>
<sequence>MDRPHLPLNALRAFEASARQGSFTRAATELCVTQAAISQHVKGLEDRLQTTLFRRTSRGLALTEEGAALLPVVTRSFDGISEVLDRFLDGRFRTVVTLGVVTTFALGWLLPRLPAFHAAHPEIDLRLSTNHNRVDLAGEGLDMAIRFGDGDWRWEECLMLLEAPLTPLCNAATSARLDSPGDLLREPLLRSFRALEWERWFNGEGIVAPKLTGPQFDSSPALAMGAAAGLGVALLPARMFSRDLADGRLVQPFASDVQAGAYWLCRLKSRELTPAMLAVQQWLVADAASEVLDEPVRKRHEQDVAPRA</sequence>
<dbReference type="InterPro" id="IPR000847">
    <property type="entry name" value="LysR_HTH_N"/>
</dbReference>
<keyword evidence="3" id="KW-0238">DNA-binding</keyword>
<dbReference type="RefSeq" id="WP_136792095.1">
    <property type="nucleotide sequence ID" value="NZ_SWAU01000059.1"/>
</dbReference>
<organism evidence="7 8">
    <name type="scientific">Cereibacter changlensis</name>
    <dbReference type="NCBI Taxonomy" id="402884"/>
    <lineage>
        <taxon>Bacteria</taxon>
        <taxon>Pseudomonadati</taxon>
        <taxon>Pseudomonadota</taxon>
        <taxon>Alphaproteobacteria</taxon>
        <taxon>Rhodobacterales</taxon>
        <taxon>Paracoccaceae</taxon>
        <taxon>Cereibacter</taxon>
    </lineage>
</organism>
<comment type="caution">
    <text evidence="7">The sequence shown here is derived from an EMBL/GenBank/DDBJ whole genome shotgun (WGS) entry which is preliminary data.</text>
</comment>
<dbReference type="InterPro" id="IPR036390">
    <property type="entry name" value="WH_DNA-bd_sf"/>
</dbReference>
<comment type="similarity">
    <text evidence="1">Belongs to the LysR transcriptional regulatory family.</text>
</comment>
<gene>
    <name evidence="7" type="ORF">FAZ78_08120</name>
</gene>
<dbReference type="PANTHER" id="PTHR30537">
    <property type="entry name" value="HTH-TYPE TRANSCRIPTIONAL REGULATOR"/>
    <property type="match status" value="1"/>
</dbReference>
<dbReference type="InterPro" id="IPR005119">
    <property type="entry name" value="LysR_subst-bd"/>
</dbReference>
<dbReference type="SUPFAM" id="SSF53850">
    <property type="entry name" value="Periplasmic binding protein-like II"/>
    <property type="match status" value="1"/>
</dbReference>
<protein>
    <submittedName>
        <fullName evidence="7">LysR family transcriptional regulator</fullName>
    </submittedName>
</protein>
<proteinExistence type="inferred from homology"/>
<evidence type="ECO:0000259" key="6">
    <source>
        <dbReference type="PROSITE" id="PS50931"/>
    </source>
</evidence>
<feature type="domain" description="HTH lysR-type" evidence="6">
    <location>
        <begin position="6"/>
        <end position="63"/>
    </location>
</feature>
<dbReference type="GO" id="GO:0043565">
    <property type="term" value="F:sequence-specific DNA binding"/>
    <property type="evidence" value="ECO:0007669"/>
    <property type="project" value="TreeGrafter"/>
</dbReference>